<dbReference type="OrthoDB" id="1957749at2"/>
<evidence type="ECO:0000256" key="2">
    <source>
        <dbReference type="SAM" id="SignalP"/>
    </source>
</evidence>
<comment type="caution">
    <text evidence="3">The sequence shown here is derived from an EMBL/GenBank/DDBJ whole genome shotgun (WGS) entry which is preliminary data.</text>
</comment>
<feature type="compositionally biased region" description="Basic and acidic residues" evidence="1">
    <location>
        <begin position="182"/>
        <end position="209"/>
    </location>
</feature>
<accession>A0A5R9F7V2</accession>
<feature type="signal peptide" evidence="2">
    <location>
        <begin position="1"/>
        <end position="17"/>
    </location>
</feature>
<feature type="chain" id="PRO_5024448116" evidence="2">
    <location>
        <begin position="18"/>
        <end position="356"/>
    </location>
</feature>
<dbReference type="AlphaFoldDB" id="A0A5R9F7V2"/>
<evidence type="ECO:0000256" key="1">
    <source>
        <dbReference type="SAM" id="MobiDB-lite"/>
    </source>
</evidence>
<dbReference type="Proteomes" id="UP000308230">
    <property type="component" value="Unassembled WGS sequence"/>
</dbReference>
<name>A0A5R9F7V2_9BACL</name>
<keyword evidence="4" id="KW-1185">Reference proteome</keyword>
<keyword evidence="2" id="KW-0732">Signal</keyword>
<dbReference type="PROSITE" id="PS51257">
    <property type="entry name" value="PROKAR_LIPOPROTEIN"/>
    <property type="match status" value="1"/>
</dbReference>
<feature type="region of interest" description="Disordered" evidence="1">
    <location>
        <begin position="182"/>
        <end position="216"/>
    </location>
</feature>
<sequence length="356" mass="40639">MKCKRLSLLLTIMIVLAACSNQEYDRYIEKGIDHLGEKEYHQAALQFERALQQKEGDRTAAAYYHQANQMDNALAEYSQKDYDSSLESLETVIARKNGLKTVEEEATRLKSKIMEIVNKTRKVEAEIKLIESLIEKESFNTAQDKLKDLEPKLEKDEDLAVYQSQSQKLMEQADMGLKAMETKVQNEDPKKKQKEDKDKSEVTKKDSHQATKANPLNQKSIVYSTYNNERFGFSLQIPEGMTMDPPPTNGDGGTFRNGELTVTAYGGHTNTVQQGETIGTYYKQDMESITTNIAYKRLADDWYVISYEEAGTIYYKKFFFGENSFNTFIISYPSSMQHKYGSVTTHIAKTFTSAAY</sequence>
<dbReference type="EMBL" id="SWLG01000002">
    <property type="protein sequence ID" value="TLS38599.1"/>
    <property type="molecule type" value="Genomic_DNA"/>
</dbReference>
<gene>
    <name evidence="3" type="ORF">FCL54_03615</name>
</gene>
<proteinExistence type="predicted"/>
<dbReference type="RefSeq" id="WP_138123313.1">
    <property type="nucleotide sequence ID" value="NZ_SWLG01000002.1"/>
</dbReference>
<organism evidence="3 4">
    <name type="scientific">Exobacillus caeni</name>
    <dbReference type="NCBI Taxonomy" id="2574798"/>
    <lineage>
        <taxon>Bacteria</taxon>
        <taxon>Bacillati</taxon>
        <taxon>Bacillota</taxon>
        <taxon>Bacilli</taxon>
        <taxon>Bacillales</taxon>
        <taxon>Guptibacillaceae</taxon>
        <taxon>Exobacillus</taxon>
    </lineage>
</organism>
<evidence type="ECO:0000313" key="4">
    <source>
        <dbReference type="Proteomes" id="UP000308230"/>
    </source>
</evidence>
<reference evidence="3 4" key="1">
    <citation type="submission" date="2019-04" db="EMBL/GenBank/DDBJ databases">
        <title>Bacillus caeni sp. nov., a bacterium isolated from mangrove sediment.</title>
        <authorList>
            <person name="Huang H."/>
            <person name="Mo K."/>
            <person name="Hu Y."/>
        </authorList>
    </citation>
    <scope>NUCLEOTIDE SEQUENCE [LARGE SCALE GENOMIC DNA]</scope>
    <source>
        <strain evidence="3 4">HB172195</strain>
    </source>
</reference>
<protein>
    <submittedName>
        <fullName evidence="3">Uncharacterized protein</fullName>
    </submittedName>
</protein>
<evidence type="ECO:0000313" key="3">
    <source>
        <dbReference type="EMBL" id="TLS38599.1"/>
    </source>
</evidence>